<dbReference type="InterPro" id="IPR012312">
    <property type="entry name" value="Hemerythrin-like"/>
</dbReference>
<dbReference type="PANTHER" id="PTHR39966:SF1">
    <property type="entry name" value="HEMERYTHRIN-LIKE DOMAIN-CONTAINING PROTEIN"/>
    <property type="match status" value="1"/>
</dbReference>
<dbReference type="Gene3D" id="1.20.120.520">
    <property type="entry name" value="nmb1532 protein domain like"/>
    <property type="match status" value="1"/>
</dbReference>
<keyword evidence="1" id="KW-0175">Coiled coil</keyword>
<feature type="domain" description="Hemerythrin-like" evidence="2">
    <location>
        <begin position="3"/>
        <end position="135"/>
    </location>
</feature>
<dbReference type="Proteomes" id="UP001310248">
    <property type="component" value="Unassembled WGS sequence"/>
</dbReference>
<accession>A0ABU7G8L7</accession>
<evidence type="ECO:0000259" key="2">
    <source>
        <dbReference type="Pfam" id="PF01814"/>
    </source>
</evidence>
<dbReference type="Pfam" id="PF01814">
    <property type="entry name" value="Hemerythrin"/>
    <property type="match status" value="1"/>
</dbReference>
<organism evidence="3 4">
    <name type="scientific">Agarivorans aestuarii</name>
    <dbReference type="NCBI Taxonomy" id="1563703"/>
    <lineage>
        <taxon>Bacteria</taxon>
        <taxon>Pseudomonadati</taxon>
        <taxon>Pseudomonadota</taxon>
        <taxon>Gammaproteobacteria</taxon>
        <taxon>Alteromonadales</taxon>
        <taxon>Alteromonadaceae</taxon>
        <taxon>Agarivorans</taxon>
    </lineage>
</organism>
<name>A0ABU7G8L7_9ALTE</name>
<feature type="coiled-coil region" evidence="1">
    <location>
        <begin position="2"/>
        <end position="29"/>
    </location>
</feature>
<evidence type="ECO:0000256" key="1">
    <source>
        <dbReference type="SAM" id="Coils"/>
    </source>
</evidence>
<evidence type="ECO:0000313" key="3">
    <source>
        <dbReference type="EMBL" id="MEE1675534.1"/>
    </source>
</evidence>
<proteinExistence type="predicted"/>
<keyword evidence="4" id="KW-1185">Reference proteome</keyword>
<dbReference type="CDD" id="cd12108">
    <property type="entry name" value="Hr-like"/>
    <property type="match status" value="1"/>
</dbReference>
<dbReference type="PANTHER" id="PTHR39966">
    <property type="entry name" value="BLL2471 PROTEIN-RELATED"/>
    <property type="match status" value="1"/>
</dbReference>
<dbReference type="RefSeq" id="WP_163134833.1">
    <property type="nucleotide sequence ID" value="NZ_JAYDYW010000013.1"/>
</dbReference>
<dbReference type="EMBL" id="JAYDYW010000013">
    <property type="protein sequence ID" value="MEE1675534.1"/>
    <property type="molecule type" value="Genomic_DNA"/>
</dbReference>
<reference evidence="4" key="1">
    <citation type="submission" date="2023-07" db="EMBL/GenBank/DDBJ databases">
        <title>Draft genome sequence of Agarivorans aestuarii strain ZMCS4, a CAZymes producing bacteria isolated from the marine brown algae Clodostephus spongiosus.</title>
        <authorList>
            <person name="Lorente B."/>
            <person name="Cabral C."/>
            <person name="Frias J."/>
            <person name="Faria J."/>
            <person name="Toubarro D."/>
        </authorList>
    </citation>
    <scope>NUCLEOTIDE SEQUENCE [LARGE SCALE GENOMIC DNA]</scope>
    <source>
        <strain evidence="4">ZMCS4</strain>
    </source>
</reference>
<protein>
    <submittedName>
        <fullName evidence="3">Hemerythrin domain-containing protein</fullName>
    </submittedName>
</protein>
<evidence type="ECO:0000313" key="4">
    <source>
        <dbReference type="Proteomes" id="UP001310248"/>
    </source>
</evidence>
<comment type="caution">
    <text evidence="3">The sequence shown here is derived from an EMBL/GenBank/DDBJ whole genome shotgun (WGS) entry which is preliminary data.</text>
</comment>
<sequence>MLQSLQQDHQNIAKLLKVLEQKLAHIRNEKAVKYKLIAHIISYMQEYADRYHHPKEDLIYDYYVKYRVVEDDLSNQLKKQHQNLMAMTDELSDILDIILLDAVVPLDQFSDKLEAFINAQWEHLNYEEDVVFPALKRHLTADDWRAIEQSWQHGNYEDPLFGHRVHEQYKALSERIKLSQPQEEE</sequence>
<gene>
    <name evidence="3" type="ORF">SNR37_000860</name>
</gene>